<evidence type="ECO:0000313" key="1">
    <source>
        <dbReference type="EMBL" id="MBM0233215.1"/>
    </source>
</evidence>
<sequence>MFEHDHAPLVDARGTDDDCLRRRGPWSARFSAGPVARDRHVNADIGVSASTGYPDIGDLV</sequence>
<dbReference type="RefSeq" id="WP_203176048.1">
    <property type="nucleotide sequence ID" value="NZ_JAEVHM010000069.1"/>
</dbReference>
<protein>
    <submittedName>
        <fullName evidence="1">Uncharacterized protein</fullName>
    </submittedName>
</protein>
<name>A0ABS1XVC2_9ACTN</name>
<evidence type="ECO:0000313" key="2">
    <source>
        <dbReference type="Proteomes" id="UP000601027"/>
    </source>
</evidence>
<comment type="caution">
    <text evidence="1">The sequence shown here is derived from an EMBL/GenBank/DDBJ whole genome shotgun (WGS) entry which is preliminary data.</text>
</comment>
<gene>
    <name evidence="1" type="ORF">JNW91_15890</name>
</gene>
<dbReference type="Proteomes" id="UP000601027">
    <property type="component" value="Unassembled WGS sequence"/>
</dbReference>
<proteinExistence type="predicted"/>
<dbReference type="EMBL" id="JAEVHM010000069">
    <property type="protein sequence ID" value="MBM0233215.1"/>
    <property type="molecule type" value="Genomic_DNA"/>
</dbReference>
<keyword evidence="2" id="KW-1185">Reference proteome</keyword>
<organism evidence="1 2">
    <name type="scientific">Micromonospora parastrephiae</name>
    <dbReference type="NCBI Taxonomy" id="2806101"/>
    <lineage>
        <taxon>Bacteria</taxon>
        <taxon>Bacillati</taxon>
        <taxon>Actinomycetota</taxon>
        <taxon>Actinomycetes</taxon>
        <taxon>Micromonosporales</taxon>
        <taxon>Micromonosporaceae</taxon>
        <taxon>Micromonospora</taxon>
    </lineage>
</organism>
<accession>A0ABS1XVC2</accession>
<reference evidence="1 2" key="1">
    <citation type="submission" date="2021-01" db="EMBL/GenBank/DDBJ databases">
        <title>Draft genome sequence of Micromonospora sp. strain STR1_7.</title>
        <authorList>
            <person name="Karlyshev A."/>
            <person name="Jawad R."/>
        </authorList>
    </citation>
    <scope>NUCLEOTIDE SEQUENCE [LARGE SCALE GENOMIC DNA]</scope>
    <source>
        <strain evidence="1 2">STR1-7</strain>
    </source>
</reference>